<dbReference type="Pfam" id="PF13787">
    <property type="entry name" value="HXXEE"/>
    <property type="match status" value="1"/>
</dbReference>
<proteinExistence type="predicted"/>
<dbReference type="InterPro" id="IPR025671">
    <property type="entry name" value="HXXEE"/>
</dbReference>
<dbReference type="RefSeq" id="WP_374217355.1">
    <property type="nucleotide sequence ID" value="NZ_JAXOVW010000012.1"/>
</dbReference>
<feature type="transmembrane region" description="Helical" evidence="1">
    <location>
        <begin position="139"/>
        <end position="161"/>
    </location>
</feature>
<feature type="transmembrane region" description="Helical" evidence="1">
    <location>
        <begin position="52"/>
        <end position="71"/>
    </location>
</feature>
<sequence>MERFKTKLNSSLSMWLIPILFAFHNAEEYYFFPEMKYLQPIRMEENAGQKEYFFIALCLLTAIVFLLVCAHSIFKKKVLLYILLVIQAMIFMNGLFHIGGAILIERYVPGLITALVLIVPFSLFWFRQGIISDWWRLKHVVSSCVVGVVLLFPIIVGIWLFSKMIVS</sequence>
<reference evidence="3" key="1">
    <citation type="submission" date="2023-11" db="EMBL/GenBank/DDBJ databases">
        <title>Genome Sequence of Bacillus pseudomycoides stain BUPM19.</title>
        <authorList>
            <person name="Farhat A."/>
        </authorList>
    </citation>
    <scope>NUCLEOTIDE SEQUENCE [LARGE SCALE GENOMIC DNA]</scope>
    <source>
        <strain evidence="3">BUPM19</strain>
    </source>
</reference>
<protein>
    <submittedName>
        <fullName evidence="2">HXXEE domain-containing protein</fullName>
    </submittedName>
</protein>
<organism evidence="2 3">
    <name type="scientific">Bacillus bingmayongensis</name>
    <dbReference type="NCBI Taxonomy" id="1150157"/>
    <lineage>
        <taxon>Bacteria</taxon>
        <taxon>Bacillati</taxon>
        <taxon>Bacillota</taxon>
        <taxon>Bacilli</taxon>
        <taxon>Bacillales</taxon>
        <taxon>Bacillaceae</taxon>
        <taxon>Bacillus</taxon>
    </lineage>
</organism>
<comment type="caution">
    <text evidence="2">The sequence shown here is derived from an EMBL/GenBank/DDBJ whole genome shotgun (WGS) entry which is preliminary data.</text>
</comment>
<dbReference type="EMBL" id="JAXOVW010000012">
    <property type="protein sequence ID" value="MDZ5607074.1"/>
    <property type="molecule type" value="Genomic_DNA"/>
</dbReference>
<evidence type="ECO:0000313" key="3">
    <source>
        <dbReference type="Proteomes" id="UP001291930"/>
    </source>
</evidence>
<dbReference type="Proteomes" id="UP001291930">
    <property type="component" value="Unassembled WGS sequence"/>
</dbReference>
<name>A0ABU5JUI0_9BACI</name>
<keyword evidence="3" id="KW-1185">Reference proteome</keyword>
<keyword evidence="1" id="KW-1133">Transmembrane helix</keyword>
<evidence type="ECO:0000256" key="1">
    <source>
        <dbReference type="SAM" id="Phobius"/>
    </source>
</evidence>
<keyword evidence="1" id="KW-0472">Membrane</keyword>
<feature type="transmembrane region" description="Helical" evidence="1">
    <location>
        <begin position="110"/>
        <end position="127"/>
    </location>
</feature>
<evidence type="ECO:0000313" key="2">
    <source>
        <dbReference type="EMBL" id="MDZ5607074.1"/>
    </source>
</evidence>
<gene>
    <name evidence="2" type="ORF">U2I54_08175</name>
</gene>
<feature type="transmembrane region" description="Helical" evidence="1">
    <location>
        <begin position="12"/>
        <end position="32"/>
    </location>
</feature>
<keyword evidence="1" id="KW-0812">Transmembrane</keyword>
<feature type="transmembrane region" description="Helical" evidence="1">
    <location>
        <begin position="78"/>
        <end position="104"/>
    </location>
</feature>
<accession>A0ABU5JUI0</accession>